<evidence type="ECO:0000313" key="10">
    <source>
        <dbReference type="Proteomes" id="UP000034163"/>
    </source>
</evidence>
<dbReference type="GO" id="GO:0015297">
    <property type="term" value="F:antiporter activity"/>
    <property type="evidence" value="ECO:0007669"/>
    <property type="project" value="InterPro"/>
</dbReference>
<dbReference type="GO" id="GO:0016020">
    <property type="term" value="C:membrane"/>
    <property type="evidence" value="ECO:0007669"/>
    <property type="project" value="UniProtKB-SubCell"/>
</dbReference>
<keyword evidence="6 7" id="KW-0472">Membrane</keyword>
<dbReference type="SUPFAM" id="SSF51735">
    <property type="entry name" value="NAD(P)-binding Rossmann-fold domains"/>
    <property type="match status" value="1"/>
</dbReference>
<name>A0A0G0WZD4_UNCKA</name>
<organism evidence="9 10">
    <name type="scientific">candidate division WWE3 bacterium GW2011_GWB1_41_6</name>
    <dbReference type="NCBI Taxonomy" id="1619112"/>
    <lineage>
        <taxon>Bacteria</taxon>
        <taxon>Katanobacteria</taxon>
    </lineage>
</organism>
<evidence type="ECO:0000259" key="8">
    <source>
        <dbReference type="PROSITE" id="PS51201"/>
    </source>
</evidence>
<feature type="transmembrane region" description="Helical" evidence="7">
    <location>
        <begin position="33"/>
        <end position="49"/>
    </location>
</feature>
<evidence type="ECO:0000256" key="7">
    <source>
        <dbReference type="SAM" id="Phobius"/>
    </source>
</evidence>
<dbReference type="PANTHER" id="PTHR42751:SF3">
    <property type="entry name" value="SODIUM_GLUTAMATE SYMPORTER"/>
    <property type="match status" value="1"/>
</dbReference>
<dbReference type="Gene3D" id="3.40.50.720">
    <property type="entry name" value="NAD(P)-binding Rossmann-like Domain"/>
    <property type="match status" value="1"/>
</dbReference>
<feature type="transmembrane region" description="Helical" evidence="7">
    <location>
        <begin position="88"/>
        <end position="106"/>
    </location>
</feature>
<keyword evidence="4 7" id="KW-0812">Transmembrane</keyword>
<gene>
    <name evidence="9" type="ORF">UU72_C0001G0016</name>
</gene>
<feature type="transmembrane region" description="Helical" evidence="7">
    <location>
        <begin position="273"/>
        <end position="289"/>
    </location>
</feature>
<dbReference type="PROSITE" id="PS51201">
    <property type="entry name" value="RCK_N"/>
    <property type="match status" value="1"/>
</dbReference>
<comment type="caution">
    <text evidence="9">The sequence shown here is derived from an EMBL/GenBank/DDBJ whole genome shotgun (WGS) entry which is preliminary data.</text>
</comment>
<evidence type="ECO:0000256" key="5">
    <source>
        <dbReference type="ARBA" id="ARBA00022989"/>
    </source>
</evidence>
<sequence>MKHMDNIFYQLALVLVLASGIGLFVLKVKLPLVVAYLITGLVLSVVRLFDLGHSPVFEVLPEIGIAFVLFLIGMELKLNELKVLGKPIFIAAIGQIIISTLLGYAISRLLGFGSSEGLYLGLGLAFSSTVVVIKMLLESRDLSSLFGKLSIGMLLVEDLVAIAVLMMISVSSSAIGTGLPASYPLLMLLLKAAGLFVLTFVLSKYILNKVFEYTAHSKELLYITSITWCFAFTSLAVFAGFSIEIGAFLAGVALASSPYHMQIQAKIKPMRDFFLALFFIYLGSTAEFRDLRASIPIIVIFTLYALIIKPVVYMALLSRFGFRKHTIFQTALNLSQVSEFSLIVLLVGVNAGLIEPITISIMAAVAVLSITVSSILISFSKKVYKPVAPLVGLLETKGKSHYYERKVNDTLVEHIIVIGAHRVGSPIVRYLHDNQIPFIVMDFNPTIVHNLVEKGVNAVYGDIGDPEIIEFLHLEKAKLVICTASDFSDNELLLNLTKEVNKEATVVLRALDSEYARILKTLGADYVLLPEKVSGDYIVHQIKHYWPNVNFKDGITFNNKAISSLV</sequence>
<comment type="subcellular location">
    <subcellularLocation>
        <location evidence="1">Membrane</location>
        <topology evidence="1">Multi-pass membrane protein</topology>
    </subcellularLocation>
</comment>
<proteinExistence type="inferred from homology"/>
<feature type="transmembrane region" description="Helical" evidence="7">
    <location>
        <begin position="149"/>
        <end position="171"/>
    </location>
</feature>
<feature type="transmembrane region" description="Helical" evidence="7">
    <location>
        <begin position="183"/>
        <end position="207"/>
    </location>
</feature>
<protein>
    <submittedName>
        <fullName evidence="9">Sodium/hydrogen exchanger</fullName>
    </submittedName>
</protein>
<reference evidence="9 10" key="1">
    <citation type="journal article" date="2015" name="Nature">
        <title>rRNA introns, odd ribosomes, and small enigmatic genomes across a large radiation of phyla.</title>
        <authorList>
            <person name="Brown C.T."/>
            <person name="Hug L.A."/>
            <person name="Thomas B.C."/>
            <person name="Sharon I."/>
            <person name="Castelle C.J."/>
            <person name="Singh A."/>
            <person name="Wilkins M.J."/>
            <person name="Williams K.H."/>
            <person name="Banfield J.F."/>
        </authorList>
    </citation>
    <scope>NUCLEOTIDE SEQUENCE [LARGE SCALE GENOMIC DNA]</scope>
</reference>
<dbReference type="Pfam" id="PF02254">
    <property type="entry name" value="TrkA_N"/>
    <property type="match status" value="1"/>
</dbReference>
<dbReference type="InterPro" id="IPR006153">
    <property type="entry name" value="Cation/H_exchanger_TM"/>
</dbReference>
<evidence type="ECO:0000256" key="4">
    <source>
        <dbReference type="ARBA" id="ARBA00022692"/>
    </source>
</evidence>
<feature type="transmembrane region" description="Helical" evidence="7">
    <location>
        <begin position="55"/>
        <end position="76"/>
    </location>
</feature>
<dbReference type="Proteomes" id="UP000034163">
    <property type="component" value="Unassembled WGS sequence"/>
</dbReference>
<feature type="transmembrane region" description="Helical" evidence="7">
    <location>
        <begin position="295"/>
        <end position="318"/>
    </location>
</feature>
<accession>A0A0G0WZD4</accession>
<dbReference type="GO" id="GO:1902600">
    <property type="term" value="P:proton transmembrane transport"/>
    <property type="evidence" value="ECO:0007669"/>
    <property type="project" value="InterPro"/>
</dbReference>
<evidence type="ECO:0000256" key="1">
    <source>
        <dbReference type="ARBA" id="ARBA00004141"/>
    </source>
</evidence>
<dbReference type="InterPro" id="IPR036291">
    <property type="entry name" value="NAD(P)-bd_dom_sf"/>
</dbReference>
<feature type="transmembrane region" description="Helical" evidence="7">
    <location>
        <begin position="330"/>
        <end position="351"/>
    </location>
</feature>
<evidence type="ECO:0000256" key="2">
    <source>
        <dbReference type="ARBA" id="ARBA00005551"/>
    </source>
</evidence>
<dbReference type="AlphaFoldDB" id="A0A0G0WZD4"/>
<dbReference type="PANTHER" id="PTHR42751">
    <property type="entry name" value="SODIUM/HYDROGEN EXCHANGER FAMILY/TRKA DOMAIN PROTEIN"/>
    <property type="match status" value="1"/>
</dbReference>
<dbReference type="Pfam" id="PF00999">
    <property type="entry name" value="Na_H_Exchanger"/>
    <property type="match status" value="1"/>
</dbReference>
<dbReference type="InterPro" id="IPR003148">
    <property type="entry name" value="RCK_N"/>
</dbReference>
<feature type="transmembrane region" description="Helical" evidence="7">
    <location>
        <begin position="6"/>
        <end position="26"/>
    </location>
</feature>
<keyword evidence="5 7" id="KW-1133">Transmembrane helix</keyword>
<evidence type="ECO:0000256" key="6">
    <source>
        <dbReference type="ARBA" id="ARBA00023136"/>
    </source>
</evidence>
<dbReference type="GO" id="GO:0006813">
    <property type="term" value="P:potassium ion transport"/>
    <property type="evidence" value="ECO:0007669"/>
    <property type="project" value="InterPro"/>
</dbReference>
<dbReference type="InterPro" id="IPR038770">
    <property type="entry name" value="Na+/solute_symporter_sf"/>
</dbReference>
<feature type="domain" description="RCK N-terminal" evidence="8">
    <location>
        <begin position="412"/>
        <end position="528"/>
    </location>
</feature>
<dbReference type="Gene3D" id="1.20.1530.20">
    <property type="match status" value="1"/>
</dbReference>
<dbReference type="EMBL" id="LCBS01000001">
    <property type="protein sequence ID" value="KKS17532.1"/>
    <property type="molecule type" value="Genomic_DNA"/>
</dbReference>
<evidence type="ECO:0000256" key="3">
    <source>
        <dbReference type="ARBA" id="ARBA00022448"/>
    </source>
</evidence>
<feature type="transmembrane region" description="Helical" evidence="7">
    <location>
        <begin position="118"/>
        <end position="137"/>
    </location>
</feature>
<keyword evidence="3" id="KW-0813">Transport</keyword>
<feature type="transmembrane region" description="Helical" evidence="7">
    <location>
        <begin position="357"/>
        <end position="379"/>
    </location>
</feature>
<evidence type="ECO:0000313" key="9">
    <source>
        <dbReference type="EMBL" id="KKS17532.1"/>
    </source>
</evidence>
<comment type="similarity">
    <text evidence="2">Belongs to the monovalent cation:proton antiporter 2 (CPA2) transporter (TC 2.A.37) family.</text>
</comment>